<name>A0A423PHZ0_9GAMM</name>
<dbReference type="InterPro" id="IPR027417">
    <property type="entry name" value="P-loop_NTPase"/>
</dbReference>
<evidence type="ECO:0000313" key="4">
    <source>
        <dbReference type="EMBL" id="ROO25258.1"/>
    </source>
</evidence>
<dbReference type="Pfam" id="PF00437">
    <property type="entry name" value="T2SSE"/>
    <property type="match status" value="1"/>
</dbReference>
<comment type="caution">
    <text evidence="4">The sequence shown here is derived from an EMBL/GenBank/DDBJ whole genome shotgun (WGS) entry which is preliminary data.</text>
</comment>
<accession>A0A423PHZ0</accession>
<dbReference type="InterPro" id="IPR050921">
    <property type="entry name" value="T4SS_GSP_E_ATPase"/>
</dbReference>
<evidence type="ECO:0000313" key="5">
    <source>
        <dbReference type="Proteomes" id="UP000285123"/>
    </source>
</evidence>
<organism evidence="4 5">
    <name type="scientific">Salinisphaera orenii YIM 95161</name>
    <dbReference type="NCBI Taxonomy" id="1051139"/>
    <lineage>
        <taxon>Bacteria</taxon>
        <taxon>Pseudomonadati</taxon>
        <taxon>Pseudomonadota</taxon>
        <taxon>Gammaproteobacteria</taxon>
        <taxon>Salinisphaerales</taxon>
        <taxon>Salinisphaeraceae</taxon>
        <taxon>Salinisphaera</taxon>
    </lineage>
</organism>
<dbReference type="EMBL" id="AYKF01000116">
    <property type="protein sequence ID" value="ROO25258.1"/>
    <property type="molecule type" value="Genomic_DNA"/>
</dbReference>
<sequence length="394" mass="43801">MDRTQATKLLTVLLDRLLAEGGSDLFITSGFAPAIKKDGGITPLMERPLTAEQSALIVRSVMNDRQAREFDEFKECQFAIAPPAGRFRVSAFVQQGHVGAVLRVINTDIPDFDDLGLPRVLKDVVMSERGLVIFAGATGSGKSTSLAAMLGYRNANSAGHIITIEDPIEYVHPHNKSIVTQREVGVDTQSWENALKNTLRQAPNVILVGEVRTRETMEYAINFAETGHLVLCTLHANSANQALDRIINFFDEAKREQVLMDLSLNMRAIIAQRLVRRVGGGRAAAMEILLDTPLVSDMIFKGKVSQLKETMSRGNEQGMVTFDQYLYKLFEEGVIDFTEAMRHADSRNELRLNIKLNSDRARTDLRADSEVRSLSMRGDGTDDEDDDNEADDER</sequence>
<dbReference type="OrthoDB" id="9804785at2"/>
<feature type="domain" description="Bacterial type II secretion system protein E" evidence="3">
    <location>
        <begin position="76"/>
        <end position="278"/>
    </location>
</feature>
<feature type="region of interest" description="Disordered" evidence="2">
    <location>
        <begin position="367"/>
        <end position="394"/>
    </location>
</feature>
<evidence type="ECO:0000256" key="2">
    <source>
        <dbReference type="SAM" id="MobiDB-lite"/>
    </source>
</evidence>
<dbReference type="CDD" id="cd01131">
    <property type="entry name" value="PilT"/>
    <property type="match status" value="1"/>
</dbReference>
<dbReference type="GO" id="GO:0005524">
    <property type="term" value="F:ATP binding"/>
    <property type="evidence" value="ECO:0007669"/>
    <property type="project" value="InterPro"/>
</dbReference>
<comment type="similarity">
    <text evidence="1">Belongs to the GSP E family.</text>
</comment>
<reference evidence="4 5" key="1">
    <citation type="submission" date="2013-10" db="EMBL/GenBank/DDBJ databases">
        <title>Salinisphaera halophila YIM 95161 Genome Sequencing.</title>
        <authorList>
            <person name="Lai Q."/>
            <person name="Li C."/>
            <person name="Shao Z."/>
        </authorList>
    </citation>
    <scope>NUCLEOTIDE SEQUENCE [LARGE SCALE GENOMIC DNA]</scope>
    <source>
        <strain evidence="4 5">YIM 95161</strain>
    </source>
</reference>
<dbReference type="RefSeq" id="WP_123592146.1">
    <property type="nucleotide sequence ID" value="NZ_AYKF01000116.1"/>
</dbReference>
<dbReference type="Gene3D" id="3.30.450.90">
    <property type="match status" value="1"/>
</dbReference>
<dbReference type="AlphaFoldDB" id="A0A423PHZ0"/>
<dbReference type="InterPro" id="IPR006321">
    <property type="entry name" value="PilT/PilU"/>
</dbReference>
<evidence type="ECO:0000256" key="1">
    <source>
        <dbReference type="ARBA" id="ARBA00006611"/>
    </source>
</evidence>
<dbReference type="InterPro" id="IPR001482">
    <property type="entry name" value="T2SS/T4SS_dom"/>
</dbReference>
<dbReference type="GO" id="GO:0016887">
    <property type="term" value="F:ATP hydrolysis activity"/>
    <property type="evidence" value="ECO:0007669"/>
    <property type="project" value="InterPro"/>
</dbReference>
<gene>
    <name evidence="4" type="ORF">SAHL_14635</name>
</gene>
<protein>
    <submittedName>
        <fullName evidence="4">Twitching motility protein PilT</fullName>
    </submittedName>
</protein>
<dbReference type="PANTHER" id="PTHR30486">
    <property type="entry name" value="TWITCHING MOTILITY PROTEIN PILT"/>
    <property type="match status" value="1"/>
</dbReference>
<dbReference type="Proteomes" id="UP000285123">
    <property type="component" value="Unassembled WGS sequence"/>
</dbReference>
<dbReference type="PANTHER" id="PTHR30486:SF12">
    <property type="entry name" value="TYPE IV PILUS ATPASE PILU"/>
    <property type="match status" value="1"/>
</dbReference>
<dbReference type="SUPFAM" id="SSF52540">
    <property type="entry name" value="P-loop containing nucleoside triphosphate hydrolases"/>
    <property type="match status" value="1"/>
</dbReference>
<proteinExistence type="inferred from homology"/>
<feature type="compositionally biased region" description="Acidic residues" evidence="2">
    <location>
        <begin position="381"/>
        <end position="394"/>
    </location>
</feature>
<dbReference type="Gene3D" id="3.40.50.300">
    <property type="entry name" value="P-loop containing nucleotide triphosphate hydrolases"/>
    <property type="match status" value="1"/>
</dbReference>
<evidence type="ECO:0000259" key="3">
    <source>
        <dbReference type="Pfam" id="PF00437"/>
    </source>
</evidence>
<dbReference type="NCBIfam" id="TIGR01420">
    <property type="entry name" value="pilT_fam"/>
    <property type="match status" value="1"/>
</dbReference>